<dbReference type="AlphaFoldDB" id="A0AAU9IS29"/>
<feature type="domain" description="EF-hand" evidence="3">
    <location>
        <begin position="247"/>
        <end position="282"/>
    </location>
</feature>
<feature type="domain" description="EF-hand" evidence="3">
    <location>
        <begin position="211"/>
        <end position="246"/>
    </location>
</feature>
<dbReference type="SMART" id="SM00054">
    <property type="entry name" value="EFh"/>
    <property type="match status" value="3"/>
</dbReference>
<accession>A0AAU9IS29</accession>
<dbReference type="Gene3D" id="1.10.238.10">
    <property type="entry name" value="EF-hand"/>
    <property type="match status" value="1"/>
</dbReference>
<dbReference type="GO" id="GO:0005509">
    <property type="term" value="F:calcium ion binding"/>
    <property type="evidence" value="ECO:0007669"/>
    <property type="project" value="InterPro"/>
</dbReference>
<evidence type="ECO:0000256" key="2">
    <source>
        <dbReference type="SAM" id="MobiDB-lite"/>
    </source>
</evidence>
<name>A0AAU9IS29_9CILI</name>
<proteinExistence type="predicted"/>
<dbReference type="PROSITE" id="PS50222">
    <property type="entry name" value="EF_HAND_2"/>
    <property type="match status" value="2"/>
</dbReference>
<dbReference type="Pfam" id="PF13499">
    <property type="entry name" value="EF-hand_7"/>
    <property type="match status" value="1"/>
</dbReference>
<dbReference type="Proteomes" id="UP001162131">
    <property type="component" value="Unassembled WGS sequence"/>
</dbReference>
<dbReference type="PROSITE" id="PS00018">
    <property type="entry name" value="EF_HAND_1"/>
    <property type="match status" value="2"/>
</dbReference>
<reference evidence="4" key="1">
    <citation type="submission" date="2021-09" db="EMBL/GenBank/DDBJ databases">
        <authorList>
            <consortium name="AG Swart"/>
            <person name="Singh M."/>
            <person name="Singh A."/>
            <person name="Seah K."/>
            <person name="Emmerich C."/>
        </authorList>
    </citation>
    <scope>NUCLEOTIDE SEQUENCE</scope>
    <source>
        <strain evidence="4">ATCC30299</strain>
    </source>
</reference>
<keyword evidence="1" id="KW-0106">Calcium</keyword>
<dbReference type="InterPro" id="IPR011992">
    <property type="entry name" value="EF-hand-dom_pair"/>
</dbReference>
<evidence type="ECO:0000256" key="1">
    <source>
        <dbReference type="ARBA" id="ARBA00022837"/>
    </source>
</evidence>
<evidence type="ECO:0000313" key="5">
    <source>
        <dbReference type="Proteomes" id="UP001162131"/>
    </source>
</evidence>
<keyword evidence="5" id="KW-1185">Reference proteome</keyword>
<feature type="compositionally biased region" description="Basic and acidic residues" evidence="2">
    <location>
        <begin position="288"/>
        <end position="337"/>
    </location>
</feature>
<gene>
    <name evidence="4" type="ORF">BSTOLATCC_MIC18550</name>
</gene>
<evidence type="ECO:0000313" key="4">
    <source>
        <dbReference type="EMBL" id="CAG9317298.1"/>
    </source>
</evidence>
<feature type="region of interest" description="Disordered" evidence="2">
    <location>
        <begin position="283"/>
        <end position="337"/>
    </location>
</feature>
<dbReference type="CDD" id="cd00051">
    <property type="entry name" value="EFh"/>
    <property type="match status" value="1"/>
</dbReference>
<sequence length="361" mass="41892">MQNYSITQANNIKQSIVSKLSNAGIQSLTSSELCLSLLSPDLSEYLNKSTGENWQTQTRQFIPSLLDRITKERNDYNKNKVERFKAGKLFLKSLDNFYEPVKENNNETNFNDFPLLQKLQIKIAPRSLMAWLAEVDENCSEYLTKTELINGFEKLHITPHEMLALLRIAGFRAGINKLHIGELVKVWKYDRQVIEVKERDFLRDVYCALTKSGRSIKEIFKFLDANHDGCINLNEMKKGLSKLNVDLSPAECKQIFALIDINRSGSISLSELESRMNRLNISNTSSIKRQESSIKRQESSVKRQESSVKRQESSIKRQESSVRRQENDLRRRDTRQIEEEKAAITIQRHWRSRNGYKPSNR</sequence>
<protein>
    <recommendedName>
        <fullName evidence="3">EF-hand domain-containing protein</fullName>
    </recommendedName>
</protein>
<dbReference type="InterPro" id="IPR018247">
    <property type="entry name" value="EF_Hand_1_Ca_BS"/>
</dbReference>
<dbReference type="EMBL" id="CAJZBQ010000018">
    <property type="protein sequence ID" value="CAG9317298.1"/>
    <property type="molecule type" value="Genomic_DNA"/>
</dbReference>
<evidence type="ECO:0000259" key="3">
    <source>
        <dbReference type="PROSITE" id="PS50222"/>
    </source>
</evidence>
<dbReference type="SUPFAM" id="SSF47473">
    <property type="entry name" value="EF-hand"/>
    <property type="match status" value="1"/>
</dbReference>
<dbReference type="InterPro" id="IPR002048">
    <property type="entry name" value="EF_hand_dom"/>
</dbReference>
<comment type="caution">
    <text evidence="4">The sequence shown here is derived from an EMBL/GenBank/DDBJ whole genome shotgun (WGS) entry which is preliminary data.</text>
</comment>
<organism evidence="4 5">
    <name type="scientific">Blepharisma stoltei</name>
    <dbReference type="NCBI Taxonomy" id="1481888"/>
    <lineage>
        <taxon>Eukaryota</taxon>
        <taxon>Sar</taxon>
        <taxon>Alveolata</taxon>
        <taxon>Ciliophora</taxon>
        <taxon>Postciliodesmatophora</taxon>
        <taxon>Heterotrichea</taxon>
        <taxon>Heterotrichida</taxon>
        <taxon>Blepharismidae</taxon>
        <taxon>Blepharisma</taxon>
    </lineage>
</organism>